<dbReference type="OrthoDB" id="9800746at2"/>
<dbReference type="InterPro" id="IPR000318">
    <property type="entry name" value="Nase_comp1_CS"/>
</dbReference>
<evidence type="ECO:0000313" key="5">
    <source>
        <dbReference type="EMBL" id="SDP12744.1"/>
    </source>
</evidence>
<dbReference type="EMBL" id="FNJI01000011">
    <property type="protein sequence ID" value="SDP12744.1"/>
    <property type="molecule type" value="Genomic_DNA"/>
</dbReference>
<dbReference type="GO" id="GO:0016163">
    <property type="term" value="F:nitrogenase activity"/>
    <property type="evidence" value="ECO:0007669"/>
    <property type="project" value="InterPro"/>
</dbReference>
<evidence type="ECO:0000256" key="2">
    <source>
        <dbReference type="ARBA" id="ARBA00023231"/>
    </source>
</evidence>
<sequence length="450" mass="48739">MTKMTNYTATTNACKLCSPLGASIAFRGIEGCVPFLHGSQGCATYMRRYIISHYNEPIDIASSSLGEKNAIYGGGPNLKLGLKNVTAKYCPQLIGVATTCLTETIGDNVPMLLAEYNREFSTEDSPELVHVSTPSYSGTHMEGFTAAVAAVVEQLAAGSETTNSLNMFSGFVSPADIRYLKEVCRKFKQQATIIPDYSDTLDGPALDDYPLIPEGGTPVESIKKMGGAVASLELGWSLPEKTGGRFLADRFNVALHRTGLPMGIRATDAFLDLLEKLSNNPIPPEYRAERGRLVDSMVDGHKYLFGKRAVIYGEEELVIGMTSFLVETGIHPVLCASGGKSGKFKAGIEEITKGFDCPPPIVRDGVDFYDIEALAKDIGVDIVIGNSKGYALARRENLPLIRVGFPIHDRIGGQRILHLGYRGAQALFDLIANTIIDRKQSDSPVGYSYM</sequence>
<comment type="similarity">
    <text evidence="1 3">Belongs to the NifD/NifK/NifE/NifN family.</text>
</comment>
<accession>A0A1H0Q5Z4</accession>
<dbReference type="Gene3D" id="3.40.50.1980">
    <property type="entry name" value="Nitrogenase molybdenum iron protein domain"/>
    <property type="match status" value="3"/>
</dbReference>
<name>A0A1H0Q5Z4_9BACT</name>
<evidence type="ECO:0000256" key="3">
    <source>
        <dbReference type="RuleBase" id="RU004021"/>
    </source>
</evidence>
<protein>
    <submittedName>
        <fullName evidence="5">Nitrogenase molybdenum-iron protein NifN</fullName>
    </submittedName>
</protein>
<dbReference type="AlphaFoldDB" id="A0A1H0Q5Z4"/>
<keyword evidence="6" id="KW-1185">Reference proteome</keyword>
<gene>
    <name evidence="5" type="ORF">SAMN05660330_01864</name>
</gene>
<dbReference type="SUPFAM" id="SSF53807">
    <property type="entry name" value="Helical backbone' metal receptor"/>
    <property type="match status" value="1"/>
</dbReference>
<organism evidence="5 6">
    <name type="scientific">Desulforhopalus singaporensis</name>
    <dbReference type="NCBI Taxonomy" id="91360"/>
    <lineage>
        <taxon>Bacteria</taxon>
        <taxon>Pseudomonadati</taxon>
        <taxon>Thermodesulfobacteriota</taxon>
        <taxon>Desulfobulbia</taxon>
        <taxon>Desulfobulbales</taxon>
        <taxon>Desulfocapsaceae</taxon>
        <taxon>Desulforhopalus</taxon>
    </lineage>
</organism>
<dbReference type="Gene3D" id="1.20.89.10">
    <property type="entry name" value="Nitrogenase Molybdenum-iron Protein, subunit B, domain 4"/>
    <property type="match status" value="1"/>
</dbReference>
<evidence type="ECO:0000259" key="4">
    <source>
        <dbReference type="Pfam" id="PF00148"/>
    </source>
</evidence>
<dbReference type="PROSITE" id="PS00699">
    <property type="entry name" value="NITROGENASE_1_1"/>
    <property type="match status" value="1"/>
</dbReference>
<feature type="domain" description="Nitrogenase/oxidoreductase component 1" evidence="4">
    <location>
        <begin position="17"/>
        <end position="435"/>
    </location>
</feature>
<proteinExistence type="inferred from homology"/>
<dbReference type="PANTHER" id="PTHR33712">
    <property type="entry name" value="LIGHT-INDEPENDENT PROTOCHLOROPHYLLIDE REDUCTASE SUBUNIT B"/>
    <property type="match status" value="1"/>
</dbReference>
<keyword evidence="2 3" id="KW-0535">Nitrogen fixation</keyword>
<reference evidence="5 6" key="1">
    <citation type="submission" date="2016-10" db="EMBL/GenBank/DDBJ databases">
        <authorList>
            <person name="de Groot N.N."/>
        </authorList>
    </citation>
    <scope>NUCLEOTIDE SEQUENCE [LARGE SCALE GENOMIC DNA]</scope>
    <source>
        <strain evidence="5 6">DSM 12130</strain>
    </source>
</reference>
<dbReference type="Pfam" id="PF00148">
    <property type="entry name" value="Oxidored_nitro"/>
    <property type="match status" value="1"/>
</dbReference>
<evidence type="ECO:0000256" key="1">
    <source>
        <dbReference type="ARBA" id="ARBA00011002"/>
    </source>
</evidence>
<dbReference type="RefSeq" id="WP_092222097.1">
    <property type="nucleotide sequence ID" value="NZ_FNJI01000011.1"/>
</dbReference>
<evidence type="ECO:0000313" key="6">
    <source>
        <dbReference type="Proteomes" id="UP000199073"/>
    </source>
</evidence>
<dbReference type="PANTHER" id="PTHR33712:SF7">
    <property type="entry name" value="LIGHT-INDEPENDENT PROTOCHLOROPHYLLIDE REDUCTASE SUBUNIT B"/>
    <property type="match status" value="1"/>
</dbReference>
<dbReference type="STRING" id="91360.SAMN05660330_01864"/>
<dbReference type="InterPro" id="IPR050152">
    <property type="entry name" value="ChlB/BchB/BchZ"/>
</dbReference>
<dbReference type="InterPro" id="IPR000510">
    <property type="entry name" value="Nase/OxRdtase_comp1"/>
</dbReference>
<dbReference type="Proteomes" id="UP000199073">
    <property type="component" value="Unassembled WGS sequence"/>
</dbReference>